<name>A0AAD4MXH7_9BILA</name>
<proteinExistence type="predicted"/>
<dbReference type="InterPro" id="IPR000408">
    <property type="entry name" value="Reg_chr_condens"/>
</dbReference>
<dbReference type="PRINTS" id="PR00633">
    <property type="entry name" value="RCCNDNSATION"/>
</dbReference>
<dbReference type="PROSITE" id="PS00626">
    <property type="entry name" value="RCC1_2"/>
    <property type="match status" value="1"/>
</dbReference>
<feature type="repeat" description="RCC1" evidence="2">
    <location>
        <begin position="68"/>
        <end position="116"/>
    </location>
</feature>
<feature type="repeat" description="RCC1" evidence="2">
    <location>
        <begin position="11"/>
        <end position="67"/>
    </location>
</feature>
<dbReference type="EMBL" id="JAKKPZ010000029">
    <property type="protein sequence ID" value="KAI1709748.1"/>
    <property type="molecule type" value="Genomic_DNA"/>
</dbReference>
<dbReference type="InterPro" id="IPR051625">
    <property type="entry name" value="Signaling_Regulatory_Domain"/>
</dbReference>
<feature type="repeat" description="RCC1" evidence="2">
    <location>
        <begin position="117"/>
        <end position="146"/>
    </location>
</feature>
<evidence type="ECO:0000256" key="2">
    <source>
        <dbReference type="PROSITE-ProRule" id="PRU00235"/>
    </source>
</evidence>
<dbReference type="PANTHER" id="PTHR22872">
    <property type="entry name" value="BTK-BINDING PROTEIN-RELATED"/>
    <property type="match status" value="1"/>
</dbReference>
<dbReference type="SUPFAM" id="SSF50985">
    <property type="entry name" value="RCC1/BLIP-II"/>
    <property type="match status" value="1"/>
</dbReference>
<reference evidence="3" key="1">
    <citation type="submission" date="2022-01" db="EMBL/GenBank/DDBJ databases">
        <title>Genome Sequence Resource for Two Populations of Ditylenchus destructor, the Migratory Endoparasitic Phytonematode.</title>
        <authorList>
            <person name="Zhang H."/>
            <person name="Lin R."/>
            <person name="Xie B."/>
        </authorList>
    </citation>
    <scope>NUCLEOTIDE SEQUENCE</scope>
    <source>
        <strain evidence="3">BazhouSP</strain>
    </source>
</reference>
<protein>
    <submittedName>
        <fullName evidence="3">Regulator of chromosome condensation (RCC1) repeat domain-containing protein</fullName>
    </submittedName>
</protein>
<gene>
    <name evidence="3" type="ORF">DdX_11141</name>
</gene>
<keyword evidence="1" id="KW-0677">Repeat</keyword>
<organism evidence="3 4">
    <name type="scientific">Ditylenchus destructor</name>
    <dbReference type="NCBI Taxonomy" id="166010"/>
    <lineage>
        <taxon>Eukaryota</taxon>
        <taxon>Metazoa</taxon>
        <taxon>Ecdysozoa</taxon>
        <taxon>Nematoda</taxon>
        <taxon>Chromadorea</taxon>
        <taxon>Rhabditida</taxon>
        <taxon>Tylenchina</taxon>
        <taxon>Tylenchomorpha</taxon>
        <taxon>Sphaerularioidea</taxon>
        <taxon>Anguinidae</taxon>
        <taxon>Anguininae</taxon>
        <taxon>Ditylenchus</taxon>
    </lineage>
</organism>
<evidence type="ECO:0000256" key="1">
    <source>
        <dbReference type="ARBA" id="ARBA00022737"/>
    </source>
</evidence>
<comment type="caution">
    <text evidence="3">The sequence shown here is derived from an EMBL/GenBank/DDBJ whole genome shotgun (WGS) entry which is preliminary data.</text>
</comment>
<dbReference type="Proteomes" id="UP001201812">
    <property type="component" value="Unassembled WGS sequence"/>
</dbReference>
<dbReference type="PROSITE" id="PS50012">
    <property type="entry name" value="RCC1_3"/>
    <property type="match status" value="3"/>
</dbReference>
<evidence type="ECO:0000313" key="3">
    <source>
        <dbReference type="EMBL" id="KAI1709748.1"/>
    </source>
</evidence>
<dbReference type="InterPro" id="IPR009091">
    <property type="entry name" value="RCC1/BLIP-II"/>
</dbReference>
<dbReference type="Pfam" id="PF13540">
    <property type="entry name" value="RCC1_2"/>
    <property type="match status" value="2"/>
</dbReference>
<accession>A0AAD4MXH7</accession>
<dbReference type="AlphaFoldDB" id="A0AAD4MXH7"/>
<keyword evidence="4" id="KW-1185">Reference proteome</keyword>
<evidence type="ECO:0000313" key="4">
    <source>
        <dbReference type="Proteomes" id="UP001201812"/>
    </source>
</evidence>
<sequence>MNEDPKNGEEQQIYVFGQCGNNQFGDLRGVEGNSCIQVPTRLTVQIGSRNIVQVACGEKHTVLLNDEGAVFTAGANNHGQLGRETTDIIGKVHFRGHETVIQVAAGESHNLVLLEDGSVYAWGSNTHRQLGLKGPDLQGYNFLPVP</sequence>
<dbReference type="Gene3D" id="2.130.10.30">
    <property type="entry name" value="Regulator of chromosome condensation 1/beta-lactamase-inhibitor protein II"/>
    <property type="match status" value="1"/>
</dbReference>